<evidence type="ECO:0000256" key="2">
    <source>
        <dbReference type="ARBA" id="ARBA00022694"/>
    </source>
</evidence>
<gene>
    <name evidence="6" type="ORF">PHLCEN_2v1275</name>
</gene>
<dbReference type="Gene3D" id="3.30.1360.120">
    <property type="entry name" value="Probable tRNA modification gtpase trme, domain 1"/>
    <property type="match status" value="1"/>
</dbReference>
<dbReference type="PROSITE" id="PS51709">
    <property type="entry name" value="G_TRME"/>
    <property type="match status" value="1"/>
</dbReference>
<dbReference type="InterPro" id="IPR027266">
    <property type="entry name" value="TrmE/GcvT-like"/>
</dbReference>
<evidence type="ECO:0000259" key="5">
    <source>
        <dbReference type="PROSITE" id="PS51709"/>
    </source>
</evidence>
<dbReference type="InterPro" id="IPR004520">
    <property type="entry name" value="GTPase_MnmE"/>
</dbReference>
<dbReference type="GO" id="GO:0003924">
    <property type="term" value="F:GTPase activity"/>
    <property type="evidence" value="ECO:0007669"/>
    <property type="project" value="InterPro"/>
</dbReference>
<sequence>MATSCSLRHGLIKNSLVLVSALRRPEVKSRGYALYSPLASSSRQSRLSAVSRNPQVAPGVLRNLSQDTSGGNANSELVRSDAQRRTIYALSTPPGKAGIAVIRISGPDALDLWRSMVSISSRKGKSRELDPEPWKMYRCDVSHPKNGELLDTGLAVYFKGKLFSQYSCISRSHMHSGPKSFTGEDVVELHVHSGRAIISSILDALALAPTCRLAEPGEFTRRAFEAGRLDLTEVEGLHDLINAETATQRRAALQAVGGKLRAHFEALRSDVLRSLSLVEALIDFGEEDVEESVYIEAQDLAARAIRQIYTHLSEYRRGEIMRSGVKLAIFGPPNAGKSSLLNCLAQREAAIVTNVPGTTRDVLEISLDIGGLPVIVADTAGLRNTDDVVEKIGVERALQAVQHADITLCVLSLIEALQDPNAEDPCLAIPENISAMISDDNTFLLLNKSDLISPLDARFARSLELQAQKLLGVKKVWAVSLTTSEGIEMFLEEFGDSLRKRFDVLPSASDSAGHLIINSRHRAHLETASHFLQAFLDDYTKADPLYVFAFLRTFIDILREYFGQISAETLKDNFDIVYQVRLITIRRSTASYDAQLLEETLDAGGHPSTTYSNALRDIVIPPSLLQKMLSVAGVSALANPSSNSHPFASPIPWRKAGVRYNNNEIFFDISEELRAVVNK</sequence>
<dbReference type="CDD" id="cd04164">
    <property type="entry name" value="trmE"/>
    <property type="match status" value="1"/>
</dbReference>
<dbReference type="NCBIfam" id="NF003661">
    <property type="entry name" value="PRK05291.1-3"/>
    <property type="match status" value="1"/>
</dbReference>
<comment type="similarity">
    <text evidence="1">Belongs to the TRAFAC class TrmE-Era-EngA-EngB-Septin-like GTPase superfamily. TrmE GTPase family.</text>
</comment>
<dbReference type="InterPro" id="IPR031168">
    <property type="entry name" value="G_TrmE"/>
</dbReference>
<comment type="caution">
    <text evidence="6">The sequence shown here is derived from an EMBL/GenBank/DDBJ whole genome shotgun (WGS) entry which is preliminary data.</text>
</comment>
<evidence type="ECO:0000313" key="6">
    <source>
        <dbReference type="EMBL" id="PSS36847.1"/>
    </source>
</evidence>
<dbReference type="EMBL" id="MLYV02000095">
    <property type="protein sequence ID" value="PSS36847.1"/>
    <property type="molecule type" value="Genomic_DNA"/>
</dbReference>
<evidence type="ECO:0000256" key="1">
    <source>
        <dbReference type="ARBA" id="ARBA00011043"/>
    </source>
</evidence>
<feature type="domain" description="TrmE-type G" evidence="5">
    <location>
        <begin position="324"/>
        <end position="503"/>
    </location>
</feature>
<evidence type="ECO:0000256" key="4">
    <source>
        <dbReference type="ARBA" id="ARBA00023134"/>
    </source>
</evidence>
<dbReference type="Pfam" id="PF10396">
    <property type="entry name" value="TrmE_N"/>
    <property type="match status" value="2"/>
</dbReference>
<dbReference type="GO" id="GO:0005525">
    <property type="term" value="F:GTP binding"/>
    <property type="evidence" value="ECO:0007669"/>
    <property type="project" value="UniProtKB-KW"/>
</dbReference>
<evidence type="ECO:0000313" key="7">
    <source>
        <dbReference type="Proteomes" id="UP000186601"/>
    </source>
</evidence>
<keyword evidence="7" id="KW-1185">Reference proteome</keyword>
<dbReference type="OrthoDB" id="188276at2759"/>
<dbReference type="CDD" id="cd14858">
    <property type="entry name" value="TrmE_N"/>
    <property type="match status" value="1"/>
</dbReference>
<dbReference type="InterPro" id="IPR025867">
    <property type="entry name" value="MnmE_helical"/>
</dbReference>
<dbReference type="Pfam" id="PF01926">
    <property type="entry name" value="MMR_HSR1"/>
    <property type="match status" value="1"/>
</dbReference>
<dbReference type="SUPFAM" id="SSF49447">
    <property type="entry name" value="Second domain of Mu2 adaptin subunit (ap50) of ap2 adaptor"/>
    <property type="match status" value="1"/>
</dbReference>
<dbReference type="SUPFAM" id="SSF52540">
    <property type="entry name" value="P-loop containing nucleoside triphosphate hydrolases"/>
    <property type="match status" value="1"/>
</dbReference>
<dbReference type="PANTHER" id="PTHR42714">
    <property type="entry name" value="TRNA MODIFICATION GTPASE GTPBP3"/>
    <property type="match status" value="1"/>
</dbReference>
<dbReference type="SUPFAM" id="SSF64356">
    <property type="entry name" value="SNARE-like"/>
    <property type="match status" value="1"/>
</dbReference>
<evidence type="ECO:0000256" key="3">
    <source>
        <dbReference type="ARBA" id="ARBA00022741"/>
    </source>
</evidence>
<dbReference type="InterPro" id="IPR011012">
    <property type="entry name" value="Longin-like_dom_sf"/>
</dbReference>
<dbReference type="AlphaFoldDB" id="A0A2R6S3I3"/>
<dbReference type="InterPro" id="IPR006073">
    <property type="entry name" value="GTP-bd"/>
</dbReference>
<dbReference type="InterPro" id="IPR027368">
    <property type="entry name" value="MnmE_dom2"/>
</dbReference>
<dbReference type="InterPro" id="IPR018948">
    <property type="entry name" value="GTP-bd_TrmE_N"/>
</dbReference>
<dbReference type="InterPro" id="IPR027417">
    <property type="entry name" value="P-loop_NTPase"/>
</dbReference>
<dbReference type="GO" id="GO:0030488">
    <property type="term" value="P:tRNA methylation"/>
    <property type="evidence" value="ECO:0007669"/>
    <property type="project" value="TreeGrafter"/>
</dbReference>
<dbReference type="Pfam" id="PF12631">
    <property type="entry name" value="MnmE_helical"/>
    <property type="match status" value="1"/>
</dbReference>
<dbReference type="Gene3D" id="1.20.120.430">
    <property type="entry name" value="tRNA modification GTPase MnmE domain 2"/>
    <property type="match status" value="1"/>
</dbReference>
<reference evidence="6 7" key="1">
    <citation type="submission" date="2018-02" db="EMBL/GenBank/DDBJ databases">
        <title>Genome sequence of the basidiomycete white-rot fungus Phlebia centrifuga.</title>
        <authorList>
            <person name="Granchi Z."/>
            <person name="Peng M."/>
            <person name="de Vries R.P."/>
            <person name="Hilden K."/>
            <person name="Makela M.R."/>
            <person name="Grigoriev I."/>
            <person name="Riley R."/>
        </authorList>
    </citation>
    <scope>NUCLEOTIDE SEQUENCE [LARGE SCALE GENOMIC DNA]</scope>
    <source>
        <strain evidence="6 7">FBCC195</strain>
    </source>
</reference>
<dbReference type="STRING" id="98765.A0A2R6S3I3"/>
<dbReference type="NCBIfam" id="TIGR00231">
    <property type="entry name" value="small_GTP"/>
    <property type="match status" value="1"/>
</dbReference>
<dbReference type="GO" id="GO:0002098">
    <property type="term" value="P:tRNA wobble uridine modification"/>
    <property type="evidence" value="ECO:0007669"/>
    <property type="project" value="TreeGrafter"/>
</dbReference>
<protein>
    <recommendedName>
        <fullName evidence="5">TrmE-type G domain-containing protein</fullName>
    </recommendedName>
</protein>
<dbReference type="InterPro" id="IPR036168">
    <property type="entry name" value="AP2_Mu_C_sf"/>
</dbReference>
<dbReference type="Proteomes" id="UP000186601">
    <property type="component" value="Unassembled WGS sequence"/>
</dbReference>
<accession>A0A2R6S3I3</accession>
<keyword evidence="3" id="KW-0547">Nucleotide-binding</keyword>
<proteinExistence type="inferred from homology"/>
<keyword evidence="4" id="KW-0342">GTP-binding</keyword>
<dbReference type="HAMAP" id="MF_00379">
    <property type="entry name" value="GTPase_MnmE"/>
    <property type="match status" value="1"/>
</dbReference>
<dbReference type="Gene3D" id="3.40.50.300">
    <property type="entry name" value="P-loop containing nucleotide triphosphate hydrolases"/>
    <property type="match status" value="1"/>
</dbReference>
<dbReference type="GO" id="GO:0005739">
    <property type="term" value="C:mitochondrion"/>
    <property type="evidence" value="ECO:0007669"/>
    <property type="project" value="TreeGrafter"/>
</dbReference>
<dbReference type="Gene3D" id="2.60.40.1170">
    <property type="entry name" value="Mu homology domain, subdomain B"/>
    <property type="match status" value="1"/>
</dbReference>
<name>A0A2R6S3I3_9APHY</name>
<keyword evidence="2" id="KW-0819">tRNA processing</keyword>
<dbReference type="PANTHER" id="PTHR42714:SF2">
    <property type="entry name" value="TRNA MODIFICATION GTPASE GTPBP3, MITOCHONDRIAL"/>
    <property type="match status" value="1"/>
</dbReference>
<dbReference type="InterPro" id="IPR005225">
    <property type="entry name" value="Small_GTP-bd"/>
</dbReference>
<organism evidence="6 7">
    <name type="scientific">Hermanssonia centrifuga</name>
    <dbReference type="NCBI Taxonomy" id="98765"/>
    <lineage>
        <taxon>Eukaryota</taxon>
        <taxon>Fungi</taxon>
        <taxon>Dikarya</taxon>
        <taxon>Basidiomycota</taxon>
        <taxon>Agaricomycotina</taxon>
        <taxon>Agaricomycetes</taxon>
        <taxon>Polyporales</taxon>
        <taxon>Meruliaceae</taxon>
        <taxon>Hermanssonia</taxon>
    </lineage>
</organism>